<evidence type="ECO:0000313" key="2">
    <source>
        <dbReference type="EMBL" id="SDJ05302.1"/>
    </source>
</evidence>
<reference evidence="3" key="1">
    <citation type="submission" date="2016-10" db="EMBL/GenBank/DDBJ databases">
        <authorList>
            <person name="Varghese N."/>
            <person name="Submissions S."/>
        </authorList>
    </citation>
    <scope>NUCLEOTIDE SEQUENCE [LARGE SCALE GENOMIC DNA]</scope>
    <source>
        <strain evidence="3">CGMCC 1.11012</strain>
    </source>
</reference>
<sequence length="197" mass="21321">MSSLGLAVVFYIFILVWSFVIILRFKATVTESIRMVSPMVVGMIVGFGGGTLSGLYIAGPVQSLVLGVLLGIFSGSIIGGLMGLGAFLNGASSGMMAGLMGVMLIQMFPQSEWKDVLFFFMVVSGFLQFAHTLLLQRLSSENVIEGTFKVLSSPLFMFLFISTVLMVYVTVANHNDPEQAKPLGLQKTIQNTNHTNH</sequence>
<keyword evidence="1" id="KW-0472">Membrane</keyword>
<feature type="transmembrane region" description="Helical" evidence="1">
    <location>
        <begin position="35"/>
        <end position="58"/>
    </location>
</feature>
<proteinExistence type="predicted"/>
<feature type="transmembrane region" description="Helical" evidence="1">
    <location>
        <begin position="116"/>
        <end position="135"/>
    </location>
</feature>
<gene>
    <name evidence="2" type="ORF">SAMN05216192_11154</name>
</gene>
<accession>A0A1G8QKN3</accession>
<organism evidence="2 3">
    <name type="scientific">Paenibacillus typhae</name>
    <dbReference type="NCBI Taxonomy" id="1174501"/>
    <lineage>
        <taxon>Bacteria</taxon>
        <taxon>Bacillati</taxon>
        <taxon>Bacillota</taxon>
        <taxon>Bacilli</taxon>
        <taxon>Bacillales</taxon>
        <taxon>Paenibacillaceae</taxon>
        <taxon>Paenibacillus</taxon>
    </lineage>
</organism>
<evidence type="ECO:0000313" key="3">
    <source>
        <dbReference type="Proteomes" id="UP000199050"/>
    </source>
</evidence>
<dbReference type="EMBL" id="FNDX01000011">
    <property type="protein sequence ID" value="SDJ05302.1"/>
    <property type="molecule type" value="Genomic_DNA"/>
</dbReference>
<dbReference type="STRING" id="1174501.SAMN05216192_11154"/>
<protein>
    <submittedName>
        <fullName evidence="2">Uncharacterized protein</fullName>
    </submittedName>
</protein>
<evidence type="ECO:0000256" key="1">
    <source>
        <dbReference type="SAM" id="Phobius"/>
    </source>
</evidence>
<dbReference type="AlphaFoldDB" id="A0A1G8QKN3"/>
<keyword evidence="1" id="KW-1133">Transmembrane helix</keyword>
<keyword evidence="1" id="KW-0812">Transmembrane</keyword>
<keyword evidence="3" id="KW-1185">Reference proteome</keyword>
<name>A0A1G8QKN3_9BACL</name>
<dbReference type="RefSeq" id="WP_068724079.1">
    <property type="nucleotide sequence ID" value="NZ_CBCSKY010000009.1"/>
</dbReference>
<dbReference type="Proteomes" id="UP000199050">
    <property type="component" value="Unassembled WGS sequence"/>
</dbReference>
<feature type="transmembrane region" description="Helical" evidence="1">
    <location>
        <begin position="147"/>
        <end position="169"/>
    </location>
</feature>
<feature type="transmembrane region" description="Helical" evidence="1">
    <location>
        <begin position="6"/>
        <end position="23"/>
    </location>
</feature>
<dbReference type="OrthoDB" id="2605759at2"/>
<feature type="transmembrane region" description="Helical" evidence="1">
    <location>
        <begin position="64"/>
        <end position="87"/>
    </location>
</feature>